<dbReference type="EMBL" id="JAEVHI010000001">
    <property type="protein sequence ID" value="KAG5302423.1"/>
    <property type="molecule type" value="Genomic_DNA"/>
</dbReference>
<sequence>MSENGNILSNVCFLHPPSPGSDGPQVVHLTISEAIRFGNHQNAQLGARSCFKCKTTDNAGHTRKRDLDGQILRSSLL</sequence>
<dbReference type="Proteomes" id="UP000670092">
    <property type="component" value="Unassembled WGS sequence"/>
</dbReference>
<proteinExistence type="predicted"/>
<reference evidence="1 2" key="1">
    <citation type="submission" date="2021-01" db="EMBL/GenBank/DDBJ databases">
        <title>Chromosome-level genome assembly of a human fungal pathogen reveals clustering of transcriptionally co-regulated genes.</title>
        <authorList>
            <person name="Voorhies M."/>
            <person name="Cohen S."/>
            <person name="Shea T.P."/>
            <person name="Petrus S."/>
            <person name="Munoz J.F."/>
            <person name="Poplawski S."/>
            <person name="Goldman W.E."/>
            <person name="Michael T."/>
            <person name="Cuomo C.A."/>
            <person name="Sil A."/>
            <person name="Beyhan S."/>
        </authorList>
    </citation>
    <scope>NUCLEOTIDE SEQUENCE [LARGE SCALE GENOMIC DNA]</scope>
    <source>
        <strain evidence="1 2">G184AR</strain>
    </source>
</reference>
<dbReference type="AlphaFoldDB" id="A0A8H7Z5D7"/>
<organism evidence="1 2">
    <name type="scientific">Ajellomyces capsulatus</name>
    <name type="common">Darling's disease fungus</name>
    <name type="synonym">Histoplasma capsulatum</name>
    <dbReference type="NCBI Taxonomy" id="5037"/>
    <lineage>
        <taxon>Eukaryota</taxon>
        <taxon>Fungi</taxon>
        <taxon>Dikarya</taxon>
        <taxon>Ascomycota</taxon>
        <taxon>Pezizomycotina</taxon>
        <taxon>Eurotiomycetes</taxon>
        <taxon>Eurotiomycetidae</taxon>
        <taxon>Onygenales</taxon>
        <taxon>Ajellomycetaceae</taxon>
        <taxon>Histoplasma</taxon>
    </lineage>
</organism>
<evidence type="ECO:0000313" key="1">
    <source>
        <dbReference type="EMBL" id="KAG5302423.1"/>
    </source>
</evidence>
<name>A0A8H7Z5D7_AJECA</name>
<comment type="caution">
    <text evidence="1">The sequence shown here is derived from an EMBL/GenBank/DDBJ whole genome shotgun (WGS) entry which is preliminary data.</text>
</comment>
<dbReference type="VEuPathDB" id="FungiDB:I7I52_00060"/>
<evidence type="ECO:0000313" key="2">
    <source>
        <dbReference type="Proteomes" id="UP000670092"/>
    </source>
</evidence>
<protein>
    <submittedName>
        <fullName evidence="1">Uncharacterized protein</fullName>
    </submittedName>
</protein>
<gene>
    <name evidence="1" type="ORF">I7I52_00060</name>
</gene>
<accession>A0A8H7Z5D7</accession>